<dbReference type="InterPro" id="IPR051907">
    <property type="entry name" value="DoxX-like_oxidoreductase"/>
</dbReference>
<dbReference type="PANTHER" id="PTHR33452">
    <property type="entry name" value="OXIDOREDUCTASE CATD-RELATED"/>
    <property type="match status" value="1"/>
</dbReference>
<feature type="transmembrane region" description="Helical" evidence="7">
    <location>
        <begin position="20"/>
        <end position="38"/>
    </location>
</feature>
<proteinExistence type="inferred from homology"/>
<dbReference type="RefSeq" id="WP_208146922.1">
    <property type="nucleotide sequence ID" value="NZ_JAGETV010000002.1"/>
</dbReference>
<dbReference type="Proteomes" id="UP000664835">
    <property type="component" value="Unassembled WGS sequence"/>
</dbReference>
<evidence type="ECO:0000256" key="6">
    <source>
        <dbReference type="ARBA" id="ARBA00023136"/>
    </source>
</evidence>
<name>A0ABS3Q1V3_9GAMM</name>
<keyword evidence="6 7" id="KW-0472">Membrane</keyword>
<evidence type="ECO:0000256" key="2">
    <source>
        <dbReference type="ARBA" id="ARBA00006679"/>
    </source>
</evidence>
<comment type="subcellular location">
    <subcellularLocation>
        <location evidence="1">Cell membrane</location>
        <topology evidence="1">Multi-pass membrane protein</topology>
    </subcellularLocation>
</comment>
<evidence type="ECO:0000313" key="8">
    <source>
        <dbReference type="EMBL" id="MBO1926271.1"/>
    </source>
</evidence>
<evidence type="ECO:0000256" key="4">
    <source>
        <dbReference type="ARBA" id="ARBA00022692"/>
    </source>
</evidence>
<keyword evidence="9" id="KW-1185">Reference proteome</keyword>
<accession>A0ABS3Q1V3</accession>
<evidence type="ECO:0000256" key="3">
    <source>
        <dbReference type="ARBA" id="ARBA00022475"/>
    </source>
</evidence>
<keyword evidence="3" id="KW-1003">Cell membrane</keyword>
<feature type="transmembrane region" description="Helical" evidence="7">
    <location>
        <begin position="58"/>
        <end position="80"/>
    </location>
</feature>
<dbReference type="EMBL" id="JAGETV010000002">
    <property type="protein sequence ID" value="MBO1926271.1"/>
    <property type="molecule type" value="Genomic_DNA"/>
</dbReference>
<dbReference type="PANTHER" id="PTHR33452:SF19">
    <property type="entry name" value="DOXX FAMILY PROTEIN"/>
    <property type="match status" value="1"/>
</dbReference>
<comment type="caution">
    <text evidence="8">The sequence shown here is derived from an EMBL/GenBank/DDBJ whole genome shotgun (WGS) entry which is preliminary data.</text>
</comment>
<protein>
    <submittedName>
        <fullName evidence="8">DoxX family protein</fullName>
    </submittedName>
</protein>
<reference evidence="8 9" key="1">
    <citation type="submission" date="2021-03" db="EMBL/GenBank/DDBJ databases">
        <title>Thiomicrorhabdus sp.nov.,novel sulfur-oxidizing bacteria isolated from coastal sediment.</title>
        <authorList>
            <person name="Liu X."/>
        </authorList>
    </citation>
    <scope>NUCLEOTIDE SEQUENCE [LARGE SCALE GENOMIC DNA]</scope>
    <source>
        <strain evidence="8 9">6S2-11</strain>
    </source>
</reference>
<comment type="similarity">
    <text evidence="2">Belongs to the DoxX family.</text>
</comment>
<evidence type="ECO:0000256" key="1">
    <source>
        <dbReference type="ARBA" id="ARBA00004651"/>
    </source>
</evidence>
<gene>
    <name evidence="8" type="ORF">J3998_01670</name>
</gene>
<keyword evidence="5 7" id="KW-1133">Transmembrane helix</keyword>
<organism evidence="8 9">
    <name type="scientific">Thiomicrorhabdus marina</name>
    <dbReference type="NCBI Taxonomy" id="2818442"/>
    <lineage>
        <taxon>Bacteria</taxon>
        <taxon>Pseudomonadati</taxon>
        <taxon>Pseudomonadota</taxon>
        <taxon>Gammaproteobacteria</taxon>
        <taxon>Thiotrichales</taxon>
        <taxon>Piscirickettsiaceae</taxon>
        <taxon>Thiomicrorhabdus</taxon>
    </lineage>
</organism>
<evidence type="ECO:0000256" key="7">
    <source>
        <dbReference type="SAM" id="Phobius"/>
    </source>
</evidence>
<dbReference type="Pfam" id="PF07681">
    <property type="entry name" value="DoxX"/>
    <property type="match status" value="1"/>
</dbReference>
<feature type="transmembrane region" description="Helical" evidence="7">
    <location>
        <begin position="87"/>
        <end position="104"/>
    </location>
</feature>
<sequence length="195" mass="22035">MVSLLISLQRMLLSFRAFDFLAPLAIRIYLVPVFWVAGTNKLNDFSGIVEWFTYMQLPYPPVMASLVIASEIGGAVLLALGLATRWVAIPLMITMAVAAFKVHWDNGWQAVHDLTAPWASTSAPAVIESLNKFEQKAYNMQSYKTLMEHGNLAVINNGIEWAATYFIMLLALFFIGAGKYFSFDYYIKQRYMPKD</sequence>
<evidence type="ECO:0000313" key="9">
    <source>
        <dbReference type="Proteomes" id="UP000664835"/>
    </source>
</evidence>
<keyword evidence="4 7" id="KW-0812">Transmembrane</keyword>
<evidence type="ECO:0000256" key="5">
    <source>
        <dbReference type="ARBA" id="ARBA00022989"/>
    </source>
</evidence>
<dbReference type="InterPro" id="IPR032808">
    <property type="entry name" value="DoxX"/>
</dbReference>
<feature type="transmembrane region" description="Helical" evidence="7">
    <location>
        <begin position="162"/>
        <end position="182"/>
    </location>
</feature>